<dbReference type="EMBL" id="AP014612">
    <property type="protein sequence ID" value="BAQ23299.1"/>
    <property type="molecule type" value="Genomic_DNA"/>
</dbReference>
<dbReference type="Pfam" id="PF03412">
    <property type="entry name" value="Peptidase_C39"/>
    <property type="match status" value="1"/>
</dbReference>
<dbReference type="AlphaFoldDB" id="A0A1L7LGP4"/>
<dbReference type="Pfam" id="PF00664">
    <property type="entry name" value="ABC_membrane"/>
    <property type="match status" value="1"/>
</dbReference>
<gene>
    <name evidence="8" type="ORF">SRT_00380</name>
</gene>
<feature type="transmembrane region" description="Helical" evidence="5">
    <location>
        <begin position="199"/>
        <end position="223"/>
    </location>
</feature>
<dbReference type="InterPro" id="IPR011527">
    <property type="entry name" value="ABC1_TM_dom"/>
</dbReference>
<evidence type="ECO:0000256" key="3">
    <source>
        <dbReference type="ARBA" id="ARBA00022989"/>
    </source>
</evidence>
<dbReference type="KEGG" id="strg:SRT_00380"/>
<feature type="domain" description="Peptidase C39" evidence="7">
    <location>
        <begin position="9"/>
        <end position="136"/>
    </location>
</feature>
<evidence type="ECO:0000259" key="7">
    <source>
        <dbReference type="PROSITE" id="PS50990"/>
    </source>
</evidence>
<name>A0A1L7LGP4_9STRE</name>
<feature type="domain" description="ABC transmembrane type-1" evidence="6">
    <location>
        <begin position="167"/>
        <end position="307"/>
    </location>
</feature>
<feature type="transmembrane region" description="Helical" evidence="5">
    <location>
        <begin position="165"/>
        <end position="187"/>
    </location>
</feature>
<evidence type="ECO:0000256" key="5">
    <source>
        <dbReference type="SAM" id="Phobius"/>
    </source>
</evidence>
<evidence type="ECO:0000313" key="9">
    <source>
        <dbReference type="Proteomes" id="UP000217758"/>
    </source>
</evidence>
<proteinExistence type="predicted"/>
<organism evidence="8 9">
    <name type="scientific">Streptococcus troglodytae</name>
    <dbReference type="NCBI Taxonomy" id="1111760"/>
    <lineage>
        <taxon>Bacteria</taxon>
        <taxon>Bacillati</taxon>
        <taxon>Bacillota</taxon>
        <taxon>Bacilli</taxon>
        <taxon>Lactobacillales</taxon>
        <taxon>Streptococcaceae</taxon>
        <taxon>Streptococcus</taxon>
    </lineage>
</organism>
<evidence type="ECO:0000259" key="6">
    <source>
        <dbReference type="PROSITE" id="PS50929"/>
    </source>
</evidence>
<keyword evidence="8" id="KW-0547">Nucleotide-binding</keyword>
<comment type="subcellular location">
    <subcellularLocation>
        <location evidence="1">Cell membrane</location>
        <topology evidence="1">Multi-pass membrane protein</topology>
    </subcellularLocation>
</comment>
<sequence>MTRYSYISQGDERDCGVAALAMILKHYGSKYSLAYLRELAQTSREGTSALGLIEAAKQLGMKTKAIRADMQLFDEEELVYPFIVYVVKNESLQHYYTIFGQKNGQLIIGDPDPSRKMVTMKREDFVKEWTAVALFFEPNEDYTVHKEKIPGLLSFVPILFKKKDLIATIVTLSFVVTIINVAGSYYLQAMLDSLIPRAAYSVLSIISMGLCVAYIGQQILSFFKDYFLSKLSNYLSAEVILPYIKHVLSLPMSFFTSRRTGEITSRFGDASTIIDALASTILSLFLDVTIVLTLALALFIQNHQLFG</sequence>
<evidence type="ECO:0000256" key="4">
    <source>
        <dbReference type="ARBA" id="ARBA00023136"/>
    </source>
</evidence>
<dbReference type="GO" id="GO:0005524">
    <property type="term" value="F:ATP binding"/>
    <property type="evidence" value="ECO:0007669"/>
    <property type="project" value="UniProtKB-KW"/>
</dbReference>
<dbReference type="Gene3D" id="3.90.70.10">
    <property type="entry name" value="Cysteine proteinases"/>
    <property type="match status" value="1"/>
</dbReference>
<evidence type="ECO:0000313" key="8">
    <source>
        <dbReference type="EMBL" id="BAQ23299.1"/>
    </source>
</evidence>
<dbReference type="SUPFAM" id="SSF90123">
    <property type="entry name" value="ABC transporter transmembrane region"/>
    <property type="match status" value="1"/>
</dbReference>
<keyword evidence="4 5" id="KW-0472">Membrane</keyword>
<feature type="transmembrane region" description="Helical" evidence="5">
    <location>
        <begin position="276"/>
        <end position="300"/>
    </location>
</feature>
<dbReference type="GO" id="GO:0005886">
    <property type="term" value="C:plasma membrane"/>
    <property type="evidence" value="ECO:0007669"/>
    <property type="project" value="UniProtKB-SubCell"/>
</dbReference>
<dbReference type="Gene3D" id="1.20.1560.10">
    <property type="entry name" value="ABC transporter type 1, transmembrane domain"/>
    <property type="match status" value="1"/>
</dbReference>
<keyword evidence="9" id="KW-1185">Reference proteome</keyword>
<evidence type="ECO:0000256" key="1">
    <source>
        <dbReference type="ARBA" id="ARBA00004651"/>
    </source>
</evidence>
<dbReference type="InterPro" id="IPR036640">
    <property type="entry name" value="ABC1_TM_sf"/>
</dbReference>
<keyword evidence="2 5" id="KW-0812">Transmembrane</keyword>
<dbReference type="CDD" id="cd02418">
    <property type="entry name" value="Peptidase_C39B"/>
    <property type="match status" value="1"/>
</dbReference>
<dbReference type="InterPro" id="IPR005074">
    <property type="entry name" value="Peptidase_C39"/>
</dbReference>
<dbReference type="GO" id="GO:0006508">
    <property type="term" value="P:proteolysis"/>
    <property type="evidence" value="ECO:0007669"/>
    <property type="project" value="InterPro"/>
</dbReference>
<dbReference type="GO" id="GO:0008233">
    <property type="term" value="F:peptidase activity"/>
    <property type="evidence" value="ECO:0007669"/>
    <property type="project" value="InterPro"/>
</dbReference>
<keyword evidence="8" id="KW-0067">ATP-binding</keyword>
<dbReference type="RefSeq" id="WP_128832649.1">
    <property type="nucleotide sequence ID" value="NZ_AP014612.1"/>
</dbReference>
<dbReference type="GO" id="GO:0140359">
    <property type="term" value="F:ABC-type transporter activity"/>
    <property type="evidence" value="ECO:0007669"/>
    <property type="project" value="InterPro"/>
</dbReference>
<keyword evidence="3 5" id="KW-1133">Transmembrane helix</keyword>
<accession>A0A1L7LGP4</accession>
<dbReference type="Proteomes" id="UP000217758">
    <property type="component" value="Chromosome"/>
</dbReference>
<reference evidence="8 9" key="1">
    <citation type="journal article" date="2016" name="Microbiol. Immunol.">
        <title>Complete genome sequence of Streptococcus troglodytae TKU31 isolated from the oral cavity of a chimpanzee (Pan troglodytes).</title>
        <authorList>
            <person name="Okamoto M."/>
            <person name="Naito M."/>
            <person name="Miyanohara M."/>
            <person name="Imai S."/>
            <person name="Nomura Y."/>
            <person name="Saito W."/>
            <person name="Momoi Y."/>
            <person name="Takada K."/>
            <person name="Miyabe-Nishiwaki T."/>
            <person name="Tomonaga M."/>
            <person name="Hanada N."/>
        </authorList>
    </citation>
    <scope>NUCLEOTIDE SEQUENCE [LARGE SCALE GENOMIC DNA]</scope>
    <source>
        <strain evidence="9">TKU 31</strain>
    </source>
</reference>
<dbReference type="PROSITE" id="PS50990">
    <property type="entry name" value="PEPTIDASE_C39"/>
    <property type="match status" value="1"/>
</dbReference>
<evidence type="ECO:0000256" key="2">
    <source>
        <dbReference type="ARBA" id="ARBA00022692"/>
    </source>
</evidence>
<protein>
    <submittedName>
        <fullName evidence="8">Peptide ABC transporter ATP-binding protein/permease</fullName>
    </submittedName>
</protein>
<dbReference type="PROSITE" id="PS50929">
    <property type="entry name" value="ABC_TM1F"/>
    <property type="match status" value="1"/>
</dbReference>